<feature type="domain" description="Haemolysin-type calcium binding-related" evidence="4">
    <location>
        <begin position="2880"/>
        <end position="2919"/>
    </location>
</feature>
<evidence type="ECO:0000313" key="5">
    <source>
        <dbReference type="EMBL" id="SEP02468.1"/>
    </source>
</evidence>
<dbReference type="GO" id="GO:0005509">
    <property type="term" value="F:calcium ion binding"/>
    <property type="evidence" value="ECO:0007669"/>
    <property type="project" value="InterPro"/>
</dbReference>
<feature type="domain" description="Haemolysin-type calcium binding-related" evidence="4">
    <location>
        <begin position="2511"/>
        <end position="2550"/>
    </location>
</feature>
<accession>A0A1H8UIM1</accession>
<sequence>MAISKELFLAILSMDAYNRGGAPGIKDLGGIGSSVGNAILKFQSQNVESNFYASAYNTSAVSGFSAGETTIAYRGTDEPIGSNILDGDIWNGWGVGAGSPGGAQAQLAIEFYKVLANGENLQSANISLTGHSLGGGLAGLVAGLYGKYGALFDNMPFELATEKAHQFASADPSNPLYNAALNALIYQGTSPWAIDLSKLLTTYVQGEFLASLRLGQSTPTLRLDLDPSIPLDLLTERHSQSLLVILKYANEVLGYDGDWSQATKYFVPALFDERIGTLLVPESIQGSSTFSTVLRDAIAYSAIDEGTRIFGDTGIRALFDDANDLGKAIALANVSKTLKDAADGLATILTQFAGQLAIGKVLQTEHSEALPGVLALSSDDQTLAVDFSDQLWALGRDAPQTNILGRSDLINQVFAQYSGGAAGQPFGSDTSAGMKWLWNADDASIVDRIILATTNDALTTTIADRGYTTSKVSLFAAGGLGDTIRGSSGNDFVYGGDGNDTIRGGAGRDLLAGGAGDDRLSGGEGRDYLAGGDGRDTVFYESVGSAGVELTIKAVADEASGNVPTLELRMSATDIDRANAVEVIELTDERDTVHVGDGLTTLNGTVEIDARGQSAEQRDVLDFRGLTSGIVLRQDGDGALYSSRGASAAGQVADSIAGISVKYLHFEEVHLTSSDDTVYIKSDVQKLYTGDGNDTVKATGVRMTIDLGEGNDILKGSGAGAIVYSGAGEDRIEISHKGQMLFDDASTLDRMTMYGVTLTGGIHWHASESPWAYGALGERYGRNQQGDLVIKDWNGNETFISNFNFAIGGANLTAGLYVIDLEVYWRNIMDVPSDFSILNAWEALMGHAMKALTGHSGWVTVDPLVLDLNGDGISLSSRDVNKAFFDIDSDGFAEQVGWTTGGDGLLVRDRNNNGRIDNIDEMFGNEHQSGFEQLSMLDGNHDGRIDEQDNYLAEFDGDGVIDAEDTFDALKIWIDVNEDGKTDPGELVGLDALGIVSIAVASSPSGTTSAGNTIVSTGSFTKADGSTGTVAHVDLNVNDSDTVWLGDQSVSTEAAALPNIKGHGTLTDLHVAMTIDDGLINIVENGLYALNSTNLDSLRSAARPILAAWASAVPVPEGTPGSAPRDDFNLVIEETATGIVVRDFLIRKTDENGTYWGLASGHVVKDALDVTIDRPTREQVLSSTPEAGEWSILTGADISFLERYIGDAIDLDVTNNPGSAAIAAVTTVLNFATHVLDEIVVRLAAQGPLEQFFAGIEYDAAADVFRPTTDRQLSPMLEAIFMAAPQSSVDAPQFVEGWKSIIGVMLPDFERGGIFLETTYAYLFQNLVGAYENVPIALTLQQAATLLGIPQEAILTGSGTVSGTNDADLIYLDASNQEARGSAGYDSYVIGRDFGIDIIQDVMEGYGESQEDTIRFVHLNPDQLEFRRDGTDLIITQIGTQNEIRVVDEFAGRRPSLGVAYMDFDTSIEVITFGDGTVWDMVEIARQVGMQSFVTDDVLVGTGSSNVLNGGAGDDFMSGGNDGDQYMFGRGDGHDIIRDNQSWIWAETPDFLHFGEGVALTDLWFQRIGSSDDLSIGISGTDDVITIEDQFTVAYGLLNTTVDRIEIFTFDDGNYIDWEYIIQRLDAEAGTDGDNVIYGFSYADVLDGGRGNDFLSGGNENDTYVFGRGYGHDTIRDNLTMILSGSDDTIRFREGISRGDVRFSKVGDSNDLQVTIIGTDDVLNVLGQFQVNYGLISTKDDRIEFFEFADGAVISWEELICQFNEAAGTSLDDVIYGFSYEDTLTGRGGDDYLNGGRDNDRYVYNRGDGNDLIEEGADGQAPAFDTLFLHGVDPIQVSLSRTGNDVTLVIAESGPGVGDAGSITLKEELDDWFSRGVERVVFDDGTIWTQNTLRLRLIADASTAGDDDIVGFNVNDVIRAGRGNDVMSGGAGDDNYIYARGDGNDVIVEGTSGNFSTFDTLLFEDIDAVEVSLSRSGNDITLTIAETTPGAGDGATILLKDEFEDWFSRGVEQIIFADGTIWTQATIRAALISASGTSGDDVIFGSGSDDIIDGGMGDDTVSGGPGDDTFIYARGDGHDIIEEGTSGNFSTIDTLLIHGVVPAVVTLVRNGNDLTLVIADSAAGAGDDGSITLRDELDDWYSRGVENIIFDDGTAWTQNDLRLKVLAQSATSSDDVIDGFNTNDSIFGGAGDDILNGMSGDDSYRYARGDGHDVIFDGTGGNSSTIDTLTLENIDPSDISLFRNGNDLTLVIGESASGAGNGGSILLKEELDNWYSRGVERIAFADGTIWTQADLRYQCLVLAQTEGDEVIIGFNVNDVMRGGGGDDVLSGGGGSDTYVYSLGDGNDTIQDQGASGANELVLHGIPPSSVMAVRHGNDVILLFGEDGINGRITIVGQLAASSSIATIAFDDGTVWSDQTIAANLVDNDGAIITNLGTSASESITGTPFADVIDGRGGDDYLSGGGGGDIYIFGVGSGNDTVTESDGGTDVDEVRLVGLSTSNVEFARSGDDLYVANIESGERLKIERQFNGASGIEQIRFADDTVWDRSQILAASWIRGTDSNETVSGSNDADTIDGKGGNDRLEGNNGSDTYIYRAGSGNDTIVEYGYSSGVDVVALIGLNPIDVLFSRSLTDLMMTVIASGEVLRVENQFSSNYGIEQIRFADDTVWDRSQILAASWILGTDANETVSGSNDADTIDGKGGNDRLEGNNGSDTYIYRAGSGNDTVVEYGYNSGVDVVALIGLNSSDVLFSRSSTDLLITVIASGEVLTVKDQFNSNYGIEQIRFADDTVWDRSQILAACWIRGTDANETVSGSNGADTIDGKGGNDRLEGNNGGDTYLYRAGSGNDTVVEYGYNSGVDVVALIGFNSSDVVFSRSSNDLSVTITSSGEVLKVKDQFNSNNGIEQIRFADDTVWDRSQILAASWIRGTDANETLGGSNDADTIDGKGGNDRLEGNNGGDTYLYRAGSGNDTVVEYGYNSGVDVVALIGFNSSDVVFSRSSNDLSVTITSSGEVLKVENQFNSNNGIEQIRFADDTVWDRSQILAASWIRGTDANETLGGSNDADTIDGKGGNDRLEGNNGGDTYLYRAGSGNDTVVEYGYNSGTDVVDLIGFNSSDVLFSRSSTDLLITVIASGEVLKVKDQFNSNYGIEQIRFADDTVWDRSQILAASWIRGTDANETVSGSNDADTIDGKGGNDRLEGNNGSDTYIYRAGSGNDTIVEYGYNSGTDVVDLIGLNSSDVVFSRSANDLSVTITASGEVLKVENQFNSNNGIEQIRFADDAVWDRSQILAASWIRGTDFNETVSGSNDADTIDGKGGNDRLEGNNGSDTYIYRAGSGNDTIVEYGYNSGTDVVDLIGLNSSDVVFSRSANDLSVTITSSGEVLKVENQFNSNNGIEQIKFADDTVWERAQIQGAAWFHGTGGNDSINGTAGSDTLLGGAGDDILTGSTGSDKFVFGAGFGQDTITDFTVGADTIEFHDGIFADASAALAAASQSGNDTLITVDATTSILLQNVAIANLHADDFRVA</sequence>
<feature type="region of interest" description="Disordered" evidence="3">
    <location>
        <begin position="2564"/>
        <end position="2583"/>
    </location>
</feature>
<feature type="domain" description="Haemolysin-type calcium binding-related" evidence="4">
    <location>
        <begin position="3003"/>
        <end position="3042"/>
    </location>
</feature>
<feature type="domain" description="Haemolysin-type calcium binding-related" evidence="4">
    <location>
        <begin position="1711"/>
        <end position="1756"/>
    </location>
</feature>
<dbReference type="InterPro" id="IPR050557">
    <property type="entry name" value="RTX_toxin/Mannuronan_C5-epim"/>
</dbReference>
<evidence type="ECO:0000256" key="1">
    <source>
        <dbReference type="ARBA" id="ARBA00004613"/>
    </source>
</evidence>
<dbReference type="InterPro" id="IPR010566">
    <property type="entry name" value="Haemolys_ca-bd"/>
</dbReference>
<dbReference type="PANTHER" id="PTHR38340:SF1">
    <property type="entry name" value="S-LAYER PROTEIN"/>
    <property type="match status" value="1"/>
</dbReference>
<dbReference type="Pfam" id="PF26363">
    <property type="entry name" value="Phospholipase-like"/>
    <property type="match status" value="1"/>
</dbReference>
<dbReference type="EMBL" id="FODT01000007">
    <property type="protein sequence ID" value="SEP02468.1"/>
    <property type="molecule type" value="Genomic_DNA"/>
</dbReference>
<organism evidence="5 6">
    <name type="scientific">Rhodopseudomonas pseudopalustris</name>
    <dbReference type="NCBI Taxonomy" id="1513892"/>
    <lineage>
        <taxon>Bacteria</taxon>
        <taxon>Pseudomonadati</taxon>
        <taxon>Pseudomonadota</taxon>
        <taxon>Alphaproteobacteria</taxon>
        <taxon>Hyphomicrobiales</taxon>
        <taxon>Nitrobacteraceae</taxon>
        <taxon>Rhodopseudomonas</taxon>
    </lineage>
</organism>
<feature type="domain" description="Haemolysin-type calcium binding-related" evidence="4">
    <location>
        <begin position="3249"/>
        <end position="3288"/>
    </location>
</feature>
<evidence type="ECO:0000259" key="4">
    <source>
        <dbReference type="Pfam" id="PF06594"/>
    </source>
</evidence>
<dbReference type="SUPFAM" id="SSF53474">
    <property type="entry name" value="alpha/beta-Hydrolases"/>
    <property type="match status" value="1"/>
</dbReference>
<dbReference type="SUPFAM" id="SSF51120">
    <property type="entry name" value="beta-Roll"/>
    <property type="match status" value="18"/>
</dbReference>
<evidence type="ECO:0000256" key="2">
    <source>
        <dbReference type="ARBA" id="ARBA00022525"/>
    </source>
</evidence>
<proteinExistence type="predicted"/>
<dbReference type="PROSITE" id="PS00330">
    <property type="entry name" value="HEMOLYSIN_CALCIUM"/>
    <property type="match status" value="7"/>
</dbReference>
<evidence type="ECO:0000313" key="6">
    <source>
        <dbReference type="Proteomes" id="UP000199615"/>
    </source>
</evidence>
<dbReference type="InterPro" id="IPR001343">
    <property type="entry name" value="Hemolysn_Ca-bd"/>
</dbReference>
<dbReference type="InterPro" id="IPR018511">
    <property type="entry name" value="Hemolysin-typ_Ca-bd_CS"/>
</dbReference>
<feature type="domain" description="Haemolysin-type calcium binding-related" evidence="4">
    <location>
        <begin position="2757"/>
        <end position="2796"/>
    </location>
</feature>
<dbReference type="Pfam" id="PF00353">
    <property type="entry name" value="HemolysinCabind"/>
    <property type="match status" value="17"/>
</dbReference>
<feature type="domain" description="Haemolysin-type calcium binding-related" evidence="4">
    <location>
        <begin position="1987"/>
        <end position="2026"/>
    </location>
</feature>
<name>A0A1H8UIM1_9BRAD</name>
<dbReference type="Proteomes" id="UP000199615">
    <property type="component" value="Unassembled WGS sequence"/>
</dbReference>
<comment type="subcellular location">
    <subcellularLocation>
        <location evidence="1">Secreted</location>
    </subcellularLocation>
</comment>
<dbReference type="InterPro" id="IPR029058">
    <property type="entry name" value="AB_hydrolase_fold"/>
</dbReference>
<feature type="domain" description="Haemolysin-type calcium binding-related" evidence="4">
    <location>
        <begin position="1432"/>
        <end position="1480"/>
    </location>
</feature>
<keyword evidence="2" id="KW-0964">Secreted</keyword>
<protein>
    <submittedName>
        <fullName evidence="5">Ca2+-binding protein, RTX toxin-related</fullName>
    </submittedName>
</protein>
<feature type="domain" description="Haemolysin-type calcium binding-related" evidence="4">
    <location>
        <begin position="3126"/>
        <end position="3165"/>
    </location>
</feature>
<dbReference type="RefSeq" id="WP_139202650.1">
    <property type="nucleotide sequence ID" value="NZ_FODT01000007.1"/>
</dbReference>
<feature type="domain" description="Haemolysin-type calcium binding-related" evidence="4">
    <location>
        <begin position="2634"/>
        <end position="2673"/>
    </location>
</feature>
<gene>
    <name evidence="5" type="ORF">SAMN05444123_10745</name>
</gene>
<reference evidence="6" key="1">
    <citation type="submission" date="2016-10" db="EMBL/GenBank/DDBJ databases">
        <authorList>
            <person name="Varghese N."/>
            <person name="Submissions S."/>
        </authorList>
    </citation>
    <scope>NUCLEOTIDE SEQUENCE [LARGE SCALE GENOMIC DNA]</scope>
    <source>
        <strain evidence="6">DSM 123</strain>
    </source>
</reference>
<keyword evidence="6" id="KW-1185">Reference proteome</keyword>
<dbReference type="PANTHER" id="PTHR38340">
    <property type="entry name" value="S-LAYER PROTEIN"/>
    <property type="match status" value="1"/>
</dbReference>
<dbReference type="OrthoDB" id="475207at2"/>
<feature type="domain" description="Haemolysin-type calcium binding-related" evidence="4">
    <location>
        <begin position="2260"/>
        <end position="2294"/>
    </location>
</feature>
<dbReference type="InterPro" id="IPR011049">
    <property type="entry name" value="Serralysin-like_metalloprot_C"/>
</dbReference>
<dbReference type="Gene3D" id="2.150.10.10">
    <property type="entry name" value="Serralysin-like metalloprotease, C-terminal"/>
    <property type="match status" value="16"/>
</dbReference>
<dbReference type="GO" id="GO:0005576">
    <property type="term" value="C:extracellular region"/>
    <property type="evidence" value="ECO:0007669"/>
    <property type="project" value="UniProtKB-SubCell"/>
</dbReference>
<dbReference type="Pfam" id="PF06594">
    <property type="entry name" value="HCBP_related"/>
    <property type="match status" value="12"/>
</dbReference>
<dbReference type="PRINTS" id="PR00313">
    <property type="entry name" value="CABNDNGRPT"/>
</dbReference>
<feature type="domain" description="Haemolysin-type calcium binding-related" evidence="4">
    <location>
        <begin position="3372"/>
        <end position="3411"/>
    </location>
</feature>
<evidence type="ECO:0000256" key="3">
    <source>
        <dbReference type="SAM" id="MobiDB-lite"/>
    </source>
</evidence>